<dbReference type="Gene3D" id="3.40.640.10">
    <property type="entry name" value="Type I PLP-dependent aspartate aminotransferase-like (Major domain)"/>
    <property type="match status" value="1"/>
</dbReference>
<accession>A0A643CBL4</accession>
<dbReference type="EMBL" id="SGJD01001945">
    <property type="protein sequence ID" value="KAB0397606.1"/>
    <property type="molecule type" value="Genomic_DNA"/>
</dbReference>
<feature type="region of interest" description="Disordered" evidence="6">
    <location>
        <begin position="463"/>
        <end position="522"/>
    </location>
</feature>
<feature type="region of interest" description="Disordered" evidence="6">
    <location>
        <begin position="1190"/>
        <end position="1214"/>
    </location>
</feature>
<dbReference type="SUPFAM" id="SSF53383">
    <property type="entry name" value="PLP-dependent transferases"/>
    <property type="match status" value="1"/>
</dbReference>
<dbReference type="PANTHER" id="PTHR13693">
    <property type="entry name" value="CLASS II AMINOTRANSFERASE/8-AMINO-7-OXONONANOATE SYNTHASE"/>
    <property type="match status" value="1"/>
</dbReference>
<dbReference type="GO" id="GO:0046512">
    <property type="term" value="P:sphingosine biosynthetic process"/>
    <property type="evidence" value="ECO:0007669"/>
    <property type="project" value="TreeGrafter"/>
</dbReference>
<organism evidence="7 8">
    <name type="scientific">Balaenoptera physalus</name>
    <name type="common">Fin whale</name>
    <name type="synonym">Balaena physalus</name>
    <dbReference type="NCBI Taxonomy" id="9770"/>
    <lineage>
        <taxon>Eukaryota</taxon>
        <taxon>Metazoa</taxon>
        <taxon>Chordata</taxon>
        <taxon>Craniata</taxon>
        <taxon>Vertebrata</taxon>
        <taxon>Euteleostomi</taxon>
        <taxon>Mammalia</taxon>
        <taxon>Eutheria</taxon>
        <taxon>Laurasiatheria</taxon>
        <taxon>Artiodactyla</taxon>
        <taxon>Whippomorpha</taxon>
        <taxon>Cetacea</taxon>
        <taxon>Mysticeti</taxon>
        <taxon>Balaenopteridae</taxon>
        <taxon>Balaenoptera</taxon>
    </lineage>
</organism>
<keyword evidence="5" id="KW-0012">Acyltransferase</keyword>
<dbReference type="GO" id="GO:0046513">
    <property type="term" value="P:ceramide biosynthetic process"/>
    <property type="evidence" value="ECO:0007669"/>
    <property type="project" value="TreeGrafter"/>
</dbReference>
<evidence type="ECO:0000256" key="2">
    <source>
        <dbReference type="ARBA" id="ARBA00008392"/>
    </source>
</evidence>
<dbReference type="OrthoDB" id="3168162at2759"/>
<dbReference type="Proteomes" id="UP000437017">
    <property type="component" value="Unassembled WGS sequence"/>
</dbReference>
<feature type="compositionally biased region" description="Basic and acidic residues" evidence="6">
    <location>
        <begin position="474"/>
        <end position="499"/>
    </location>
</feature>
<evidence type="ECO:0000256" key="1">
    <source>
        <dbReference type="ARBA" id="ARBA00001933"/>
    </source>
</evidence>
<evidence type="ECO:0000256" key="3">
    <source>
        <dbReference type="ARBA" id="ARBA00022679"/>
    </source>
</evidence>
<sequence length="1303" mass="143521">MWGFRVNPVKILILSWDAGGQGSHPPTPDKPGENQGHLGTKGRFVTGEWLVRRGARRAHIEHDSIKEAIKVRSTKEMAYGARIELDVEKLRPEAEPFPYSSRSCTHQAAELGASLSRDSQLLRITQQTEITGRADAIIQETRAWSRKPAGSVVGILGMFAQPGEEGTDRRGLRSCRERRRADRSQAIDCGGCQDTARGRKAAGAPADAEAGKLAVFPQLLVPGISPLFLGLYVKLRHSVTTGDLFVPLLLLAFCSHPTTDGGAHDKSILVIFQVLLEHMAQRGVRPWAVLGAGGWGSVALEKVTNVSLADGMDQMKNCSFYPGLELVQLKYKYKARIFLEESLSFGVLGEHDRGVTEHFGINIDHIDLISANTEHSLASLLLQLRPSTSWKKIQEKCKRIHKALQGISGLRVVGEFISPAFHLLLEENTGCREREVKLLQEIVTQCTDRGIAAVVTGEQTEEELEKAVSTVSKSPEERENLRAEEKKSTNRSEVTQRGHGERRRGRPPHAWGPPKEEKMTGDEDVDLCPGPQNSCTTLKPFCNEPGDKSRMLRGAALEAEKHLFVCTGVCTEGTLDLGYDYPSPCDIRSSILTGARYHGDGKMLRKRFSRRNSGAANDNFLTLAASIMYKALLTTKQETHEKGTALESKGPREIDLIIIWVVVSSVVATGSPELRSPDLDGVMNPPGAQNFPRVSKFQEVIIGTPVLSFCKTPALNSGCEEFPSDSKIQAVTMGTNHCGKIEKNIIGAIKTKGVRSYLDTSNSYHLAEIALSFKMPEEGKHFCCNLKCKRKNVELLDFTLQTPLILDVKKMEEQNNNPKKDAENSLGVGRVGQMSDSTRGIIKDWGFIFYSEAIFVMLVILFYTDTRGEGRILSLHPYNPQWLPSACDSKTPYGFTKYTDSQQGKPEHQNVANERGDYFQRSLASPALRSMGRTLREDHEVIALGSEPNLWENATCTRMEEYGASLKSGAIVEVSLIDVFFLADEGPSSNSAIPGQCVMGQPSSCRAATDHLCLPAKTSIQQCQSDTNSLNNKTGVKSCDNNAKREVGFHCSVKPKASVDCALTCKAMEATTKALTLLKPLVLQMEVEHDGDIVIQQEWQGDLDRALTRLIGHLEGFVVRIAHDPFTNACNLISAPSTVFHETGRRKEVEDKHHHVCLNPITHKNLEKALNSMDLCIKSGKDLEVLSGRERVSLGEGPPPSIQSREGSCGPWQAQDTTLDRLDEESPQKECHRPPSRKGDCFNGDNCQLGQVCRLSRTPGERTPAKKTGRVQPEDKYIHKGAVADADGVVKRITHGCQGREIL</sequence>
<reference evidence="7 8" key="1">
    <citation type="journal article" date="2019" name="PLoS ONE">
        <title>Genomic analyses reveal an absence of contemporary introgressive admixture between fin whales and blue whales, despite known hybrids.</title>
        <authorList>
            <person name="Westbury M.V."/>
            <person name="Petersen B."/>
            <person name="Lorenzen E.D."/>
        </authorList>
    </citation>
    <scope>NUCLEOTIDE SEQUENCE [LARGE SCALE GENOMIC DNA]</scope>
    <source>
        <strain evidence="7">FinWhale-01</strain>
    </source>
</reference>
<comment type="similarity">
    <text evidence="2">Belongs to the class-II pyridoxal-phosphate-dependent aminotransferase family.</text>
</comment>
<dbReference type="InterPro" id="IPR015424">
    <property type="entry name" value="PyrdxlP-dep_Trfase"/>
</dbReference>
<dbReference type="PANTHER" id="PTHR13693:SF2">
    <property type="entry name" value="SERINE PALMITOYLTRANSFERASE 1"/>
    <property type="match status" value="1"/>
</dbReference>
<dbReference type="InterPro" id="IPR050087">
    <property type="entry name" value="AON_synthase_class-II"/>
</dbReference>
<name>A0A643CBL4_BALPH</name>
<evidence type="ECO:0000313" key="8">
    <source>
        <dbReference type="Proteomes" id="UP000437017"/>
    </source>
</evidence>
<dbReference type="GO" id="GO:0016020">
    <property type="term" value="C:membrane"/>
    <property type="evidence" value="ECO:0007669"/>
    <property type="project" value="GOC"/>
</dbReference>
<dbReference type="GO" id="GO:0005783">
    <property type="term" value="C:endoplasmic reticulum"/>
    <property type="evidence" value="ECO:0007669"/>
    <property type="project" value="TreeGrafter"/>
</dbReference>
<keyword evidence="4" id="KW-0663">Pyridoxal phosphate</keyword>
<gene>
    <name evidence="7" type="ORF">E2I00_002365</name>
</gene>
<dbReference type="InterPro" id="IPR015421">
    <property type="entry name" value="PyrdxlP-dep_Trfase_major"/>
</dbReference>
<evidence type="ECO:0000256" key="6">
    <source>
        <dbReference type="SAM" id="MobiDB-lite"/>
    </source>
</evidence>
<evidence type="ECO:0000313" key="7">
    <source>
        <dbReference type="EMBL" id="KAB0397606.1"/>
    </source>
</evidence>
<feature type="region of interest" description="Disordered" evidence="6">
    <location>
        <begin position="17"/>
        <end position="40"/>
    </location>
</feature>
<keyword evidence="8" id="KW-1185">Reference proteome</keyword>
<protein>
    <submittedName>
        <fullName evidence="7">Uncharacterized protein</fullName>
    </submittedName>
</protein>
<proteinExistence type="inferred from homology"/>
<dbReference type="GO" id="GO:0004758">
    <property type="term" value="F:serine C-palmitoyltransferase activity"/>
    <property type="evidence" value="ECO:0007669"/>
    <property type="project" value="TreeGrafter"/>
</dbReference>
<comment type="cofactor">
    <cofactor evidence="1">
        <name>pyridoxal 5'-phosphate</name>
        <dbReference type="ChEBI" id="CHEBI:597326"/>
    </cofactor>
</comment>
<evidence type="ECO:0000256" key="4">
    <source>
        <dbReference type="ARBA" id="ARBA00022898"/>
    </source>
</evidence>
<keyword evidence="3" id="KW-0808">Transferase</keyword>
<evidence type="ECO:0000256" key="5">
    <source>
        <dbReference type="ARBA" id="ARBA00023315"/>
    </source>
</evidence>
<comment type="caution">
    <text evidence="7">The sequence shown here is derived from an EMBL/GenBank/DDBJ whole genome shotgun (WGS) entry which is preliminary data.</text>
</comment>